<dbReference type="PROSITE" id="PS50109">
    <property type="entry name" value="HIS_KIN"/>
    <property type="match status" value="1"/>
</dbReference>
<dbReference type="Gene3D" id="1.10.287.130">
    <property type="match status" value="1"/>
</dbReference>
<dbReference type="SUPFAM" id="SSF55785">
    <property type="entry name" value="PYP-like sensor domain (PAS domain)"/>
    <property type="match status" value="2"/>
</dbReference>
<dbReference type="InterPro" id="IPR013767">
    <property type="entry name" value="PAS_fold"/>
</dbReference>
<dbReference type="InterPro" id="IPR003661">
    <property type="entry name" value="HisK_dim/P_dom"/>
</dbReference>
<keyword evidence="3" id="KW-0597">Phosphoprotein</keyword>
<feature type="transmembrane region" description="Helical" evidence="9">
    <location>
        <begin position="95"/>
        <end position="113"/>
    </location>
</feature>
<keyword evidence="4" id="KW-0808">Transferase</keyword>
<dbReference type="PANTHER" id="PTHR43065:SF10">
    <property type="entry name" value="PEROXIDE STRESS-ACTIVATED HISTIDINE KINASE MAK3"/>
    <property type="match status" value="1"/>
</dbReference>
<keyword evidence="8" id="KW-0902">Two-component regulatory system</keyword>
<feature type="domain" description="Histidine kinase" evidence="10">
    <location>
        <begin position="517"/>
        <end position="731"/>
    </location>
</feature>
<dbReference type="Pfam" id="PF16927">
    <property type="entry name" value="HisKA_7TM"/>
    <property type="match status" value="1"/>
</dbReference>
<evidence type="ECO:0000256" key="7">
    <source>
        <dbReference type="ARBA" id="ARBA00022840"/>
    </source>
</evidence>
<feature type="domain" description="PAS" evidence="11">
    <location>
        <begin position="370"/>
        <end position="428"/>
    </location>
</feature>
<sequence>MSWVQIAWPMLAAASLTLGLIHALFWVRQRSMSQHLAFAFAAGALSVLSVLEMVALYARTPAELGTLIRWMHVPIAILVASLVAFARLSFGPRYFALGLVALALRLAALVPNFTTGANLNFAVIREVGRVRWPGDVWVAYPIGTPNPWVIIAQLSNLLLAIYMMVLLVRTVRSADPHARRHAVIICGGWLLFIGLMVVAALVMTFNVGRTPFIGTPSFVVVIAAMSYQLGSNLLESNRLAAKLHESEVARLQGERDLQHAADAAGLGLWSWNVPDDRIVGSPKSREWFGEHEGECELSAVMRRIHPADRSRLRAAITEAWESRRFTTTFRLSNTVPERWLTVTGEMEFDAEGRALAMRGVARDDTDSRLSGERFRALLEAAPSALLLVDESGRICLLNAETERMFGYAREELLGRDLERLLPESMRAVHVRHRHRYHLAPAKRVMGDGLELRGLRQDGSEFPIEVGLNPVRFGDQTLTLAAVTDVSERRRKDAELSLRRDEVAHLSRVTMLGELSGSLAHELNQPLAAILSNAQAAQRMLVRNPEDLSEIGEILSDIVDNDRRAGDVIRRLRTLLRKGSQDLARLDLNETVRECLRLLRSDLRNRDVVVVLDLAPGLPPIEGDQVQLQQVLLNLIFNACDAMSGQEGRHLTVRSQRHRDHVRLTVADDGPGIAAGMHERIFEPFQTSKPNGLGLGLAICRTIVESHRGRLWAENGPGGLGAQLQIELPVAHTTG</sequence>
<keyword evidence="9" id="KW-0812">Transmembrane</keyword>
<keyword evidence="9" id="KW-0472">Membrane</keyword>
<evidence type="ECO:0000259" key="10">
    <source>
        <dbReference type="PROSITE" id="PS50109"/>
    </source>
</evidence>
<dbReference type="InterPro" id="IPR004358">
    <property type="entry name" value="Sig_transdc_His_kin-like_C"/>
</dbReference>
<dbReference type="PROSITE" id="PS50112">
    <property type="entry name" value="PAS"/>
    <property type="match status" value="1"/>
</dbReference>
<dbReference type="PROSITE" id="PS50113">
    <property type="entry name" value="PAC"/>
    <property type="match status" value="1"/>
</dbReference>
<evidence type="ECO:0000313" key="13">
    <source>
        <dbReference type="EMBL" id="MDR0182113.1"/>
    </source>
</evidence>
<feature type="transmembrane region" description="Helical" evidence="9">
    <location>
        <begin position="36"/>
        <end position="58"/>
    </location>
</feature>
<evidence type="ECO:0000259" key="12">
    <source>
        <dbReference type="PROSITE" id="PS50113"/>
    </source>
</evidence>
<evidence type="ECO:0000259" key="11">
    <source>
        <dbReference type="PROSITE" id="PS50112"/>
    </source>
</evidence>
<keyword evidence="9" id="KW-1133">Transmembrane helix</keyword>
<evidence type="ECO:0000256" key="6">
    <source>
        <dbReference type="ARBA" id="ARBA00022777"/>
    </source>
</evidence>
<dbReference type="SUPFAM" id="SSF55874">
    <property type="entry name" value="ATPase domain of HSP90 chaperone/DNA topoisomerase II/histidine kinase"/>
    <property type="match status" value="1"/>
</dbReference>
<evidence type="ECO:0000256" key="3">
    <source>
        <dbReference type="ARBA" id="ARBA00022553"/>
    </source>
</evidence>
<dbReference type="RefSeq" id="WP_309261271.1">
    <property type="nucleotide sequence ID" value="NZ_JARUHG010000001.1"/>
</dbReference>
<dbReference type="NCBIfam" id="TIGR00229">
    <property type="entry name" value="sensory_box"/>
    <property type="match status" value="1"/>
</dbReference>
<accession>A0ABU1CA88</accession>
<evidence type="ECO:0000256" key="1">
    <source>
        <dbReference type="ARBA" id="ARBA00000085"/>
    </source>
</evidence>
<keyword evidence="7" id="KW-0067">ATP-binding</keyword>
<dbReference type="CDD" id="cd00130">
    <property type="entry name" value="PAS"/>
    <property type="match status" value="1"/>
</dbReference>
<dbReference type="InterPro" id="IPR035965">
    <property type="entry name" value="PAS-like_dom_sf"/>
</dbReference>
<evidence type="ECO:0000256" key="9">
    <source>
        <dbReference type="SAM" id="Phobius"/>
    </source>
</evidence>
<dbReference type="InterPro" id="IPR000700">
    <property type="entry name" value="PAS-assoc_C"/>
</dbReference>
<dbReference type="InterPro" id="IPR003594">
    <property type="entry name" value="HATPase_dom"/>
</dbReference>
<dbReference type="InterPro" id="IPR031621">
    <property type="entry name" value="HisKA_7TM"/>
</dbReference>
<dbReference type="PRINTS" id="PR00344">
    <property type="entry name" value="BCTRLSENSOR"/>
</dbReference>
<dbReference type="InterPro" id="IPR005467">
    <property type="entry name" value="His_kinase_dom"/>
</dbReference>
<reference evidence="13 14" key="1">
    <citation type="submission" date="2023-04" db="EMBL/GenBank/DDBJ databases">
        <title>Lysobacter sp. strain UC isolated from soil sample.</title>
        <authorList>
            <person name="Choksket S."/>
            <person name="Harshvardhan F."/>
            <person name="Rana R."/>
            <person name="Patil P.B."/>
            <person name="Korpole S."/>
        </authorList>
    </citation>
    <scope>NUCLEOTIDE SEQUENCE [LARGE SCALE GENOMIC DNA]</scope>
    <source>
        <strain evidence="13 14">UC</strain>
    </source>
</reference>
<dbReference type="SMART" id="SM00387">
    <property type="entry name" value="HATPase_c"/>
    <property type="match status" value="1"/>
</dbReference>
<dbReference type="Gene3D" id="3.30.565.10">
    <property type="entry name" value="Histidine kinase-like ATPase, C-terminal domain"/>
    <property type="match status" value="1"/>
</dbReference>
<comment type="caution">
    <text evidence="13">The sequence shown here is derived from an EMBL/GenBank/DDBJ whole genome shotgun (WGS) entry which is preliminary data.</text>
</comment>
<comment type="catalytic activity">
    <reaction evidence="1">
        <text>ATP + protein L-histidine = ADP + protein N-phospho-L-histidine.</text>
        <dbReference type="EC" id="2.7.13.3"/>
    </reaction>
</comment>
<keyword evidence="14" id="KW-1185">Reference proteome</keyword>
<dbReference type="SUPFAM" id="SSF47384">
    <property type="entry name" value="Homodimeric domain of signal transducing histidine kinase"/>
    <property type="match status" value="1"/>
</dbReference>
<feature type="transmembrane region" description="Helical" evidence="9">
    <location>
        <begin position="70"/>
        <end position="88"/>
    </location>
</feature>
<evidence type="ECO:0000313" key="14">
    <source>
        <dbReference type="Proteomes" id="UP001233535"/>
    </source>
</evidence>
<feature type="transmembrane region" description="Helical" evidence="9">
    <location>
        <begin position="148"/>
        <end position="170"/>
    </location>
</feature>
<evidence type="ECO:0000256" key="4">
    <source>
        <dbReference type="ARBA" id="ARBA00022679"/>
    </source>
</evidence>
<dbReference type="EC" id="2.7.13.3" evidence="2"/>
<dbReference type="Pfam" id="PF00512">
    <property type="entry name" value="HisKA"/>
    <property type="match status" value="1"/>
</dbReference>
<dbReference type="Gene3D" id="3.30.450.20">
    <property type="entry name" value="PAS domain"/>
    <property type="match status" value="2"/>
</dbReference>
<evidence type="ECO:0000256" key="5">
    <source>
        <dbReference type="ARBA" id="ARBA00022741"/>
    </source>
</evidence>
<name>A0ABU1CA88_9GAMM</name>
<feature type="transmembrane region" description="Helical" evidence="9">
    <location>
        <begin position="6"/>
        <end position="27"/>
    </location>
</feature>
<dbReference type="SMART" id="SM00091">
    <property type="entry name" value="PAS"/>
    <property type="match status" value="2"/>
</dbReference>
<proteinExistence type="predicted"/>
<dbReference type="InterPro" id="IPR036097">
    <property type="entry name" value="HisK_dim/P_sf"/>
</dbReference>
<dbReference type="SMART" id="SM00388">
    <property type="entry name" value="HisKA"/>
    <property type="match status" value="1"/>
</dbReference>
<dbReference type="InterPro" id="IPR036890">
    <property type="entry name" value="HATPase_C_sf"/>
</dbReference>
<dbReference type="Pfam" id="PF00989">
    <property type="entry name" value="PAS"/>
    <property type="match status" value="1"/>
</dbReference>
<gene>
    <name evidence="13" type="ORF">P8609_03900</name>
</gene>
<evidence type="ECO:0000256" key="8">
    <source>
        <dbReference type="ARBA" id="ARBA00023012"/>
    </source>
</evidence>
<dbReference type="PANTHER" id="PTHR43065">
    <property type="entry name" value="SENSOR HISTIDINE KINASE"/>
    <property type="match status" value="1"/>
</dbReference>
<organism evidence="13 14">
    <name type="scientific">Lysobacter arvi</name>
    <dbReference type="NCBI Taxonomy" id="3038776"/>
    <lineage>
        <taxon>Bacteria</taxon>
        <taxon>Pseudomonadati</taxon>
        <taxon>Pseudomonadota</taxon>
        <taxon>Gammaproteobacteria</taxon>
        <taxon>Lysobacterales</taxon>
        <taxon>Lysobacteraceae</taxon>
        <taxon>Lysobacter</taxon>
    </lineage>
</organism>
<feature type="transmembrane region" description="Helical" evidence="9">
    <location>
        <begin position="182"/>
        <end position="205"/>
    </location>
</feature>
<protein>
    <recommendedName>
        <fullName evidence="2">histidine kinase</fullName>
        <ecNumber evidence="2">2.7.13.3</ecNumber>
    </recommendedName>
</protein>
<dbReference type="Proteomes" id="UP001233535">
    <property type="component" value="Unassembled WGS sequence"/>
</dbReference>
<keyword evidence="5" id="KW-0547">Nucleotide-binding</keyword>
<dbReference type="EMBL" id="JARUHG010000001">
    <property type="protein sequence ID" value="MDR0182113.1"/>
    <property type="molecule type" value="Genomic_DNA"/>
</dbReference>
<dbReference type="CDD" id="cd00082">
    <property type="entry name" value="HisKA"/>
    <property type="match status" value="1"/>
</dbReference>
<keyword evidence="6" id="KW-0418">Kinase</keyword>
<evidence type="ECO:0000256" key="2">
    <source>
        <dbReference type="ARBA" id="ARBA00012438"/>
    </source>
</evidence>
<feature type="domain" description="PAC" evidence="12">
    <location>
        <begin position="447"/>
        <end position="497"/>
    </location>
</feature>
<dbReference type="Pfam" id="PF02518">
    <property type="entry name" value="HATPase_c"/>
    <property type="match status" value="1"/>
</dbReference>
<dbReference type="InterPro" id="IPR000014">
    <property type="entry name" value="PAS"/>
</dbReference>